<evidence type="ECO:0000256" key="8">
    <source>
        <dbReference type="SAM" id="Phobius"/>
    </source>
</evidence>
<proteinExistence type="predicted"/>
<sequence length="424" mass="44716">MKSRFIVKAIVVGMVLGVALGGVLHSQLDAAGAKEISTYLNMITDVFLRLIKMVIAPLVLATLVTGVASMSGSGSIGRVGFKAISWFLIASLVSLGIGLVLANLFQPGTGLNLTVDPNQAVNTGLSAGSLSLPVFLSHVFPRSIIEAMGSNEVLQIVIFSLFFGSALAFVKGKGKSLIVDVLEELANVMFKVTDYVMYVAPFAVFAAIASTVTVHGLEMVMTFGKMVAQFFLGIALLWLLISLAGYLALGQRMKPLLSLMREPLLIAFSTASSEAAYPKTIAALEKFGANKRVTSFVLPLGYSFNLDGSMMYQAFIVMFIAQAYNIEMTFAHQVVVLLTLLVISKGTAGVARGSLVVLAAGLPMIGLPEAGLLLILAVDPILDMGRTATNVFGCSVATAVIGRHGNADEKDVAEGRLEGSTQVV</sequence>
<feature type="transmembrane region" description="Helical" evidence="8">
    <location>
        <begin position="226"/>
        <end position="249"/>
    </location>
</feature>
<accession>A0AAW5HLY3</accession>
<evidence type="ECO:0000256" key="2">
    <source>
        <dbReference type="ARBA" id="ARBA00022448"/>
    </source>
</evidence>
<evidence type="ECO:0000256" key="1">
    <source>
        <dbReference type="ARBA" id="ARBA00004651"/>
    </source>
</evidence>
<keyword evidence="5 8" id="KW-0812">Transmembrane</keyword>
<dbReference type="SUPFAM" id="SSF118215">
    <property type="entry name" value="Proton glutamate symport protein"/>
    <property type="match status" value="1"/>
</dbReference>
<dbReference type="InterPro" id="IPR001991">
    <property type="entry name" value="Na-dicarboxylate_symporter"/>
</dbReference>
<dbReference type="PRINTS" id="PR00173">
    <property type="entry name" value="EDTRNSPORT"/>
</dbReference>
<feature type="transmembrane region" description="Helical" evidence="8">
    <location>
        <begin position="310"/>
        <end position="343"/>
    </location>
</feature>
<keyword evidence="6 8" id="KW-1133">Transmembrane helix</keyword>
<dbReference type="Gene3D" id="1.10.3860.10">
    <property type="entry name" value="Sodium:dicarboxylate symporter"/>
    <property type="match status" value="1"/>
</dbReference>
<keyword evidence="3" id="KW-1003">Cell membrane</keyword>
<evidence type="ECO:0000256" key="6">
    <source>
        <dbReference type="ARBA" id="ARBA00022989"/>
    </source>
</evidence>
<comment type="caution">
    <text evidence="9">The sequence shown here is derived from an EMBL/GenBank/DDBJ whole genome shotgun (WGS) entry which is preliminary data.</text>
</comment>
<dbReference type="Pfam" id="PF00375">
    <property type="entry name" value="SDF"/>
    <property type="match status" value="1"/>
</dbReference>
<dbReference type="Proteomes" id="UP001202943">
    <property type="component" value="Unassembled WGS sequence"/>
</dbReference>
<dbReference type="AlphaFoldDB" id="A0AAW5HLY3"/>
<evidence type="ECO:0000313" key="10">
    <source>
        <dbReference type="Proteomes" id="UP001202943"/>
    </source>
</evidence>
<dbReference type="RefSeq" id="WP_209965749.1">
    <property type="nucleotide sequence ID" value="NZ_JAMHFX010000219.1"/>
</dbReference>
<gene>
    <name evidence="9" type="ORF">M8C81_22155</name>
</gene>
<evidence type="ECO:0000256" key="4">
    <source>
        <dbReference type="ARBA" id="ARBA00022519"/>
    </source>
</evidence>
<feature type="transmembrane region" description="Helical" evidence="8">
    <location>
        <begin position="355"/>
        <end position="378"/>
    </location>
</feature>
<dbReference type="GO" id="GO:0015293">
    <property type="term" value="F:symporter activity"/>
    <property type="evidence" value="ECO:0007669"/>
    <property type="project" value="UniProtKB-KW"/>
</dbReference>
<reference evidence="9" key="2">
    <citation type="submission" date="2023-08" db="EMBL/GenBank/DDBJ databases">
        <title>Isolation, Identification, Denitrification Characteristics of A Highly Efficient Aerobic Denitrifying Bacterial Strain DS2.</title>
        <authorList>
            <person name="Wang H."/>
        </authorList>
    </citation>
    <scope>NUCLEOTIDE SEQUENCE</scope>
    <source>
        <strain evidence="9">DS2</strain>
    </source>
</reference>
<dbReference type="EMBL" id="JAMHFX010000219">
    <property type="protein sequence ID" value="MCO1623304.1"/>
    <property type="molecule type" value="Genomic_DNA"/>
</dbReference>
<feature type="transmembrane region" description="Helical" evidence="8">
    <location>
        <begin position="195"/>
        <end position="214"/>
    </location>
</feature>
<reference evidence="9" key="1">
    <citation type="submission" date="2022-05" db="EMBL/GenBank/DDBJ databases">
        <authorList>
            <person name="Yi M."/>
        </authorList>
    </citation>
    <scope>NUCLEOTIDE SEQUENCE</scope>
    <source>
        <strain evidence="9">DS2</strain>
    </source>
</reference>
<dbReference type="InterPro" id="IPR036458">
    <property type="entry name" value="Na:dicarbo_symporter_sf"/>
</dbReference>
<dbReference type="GO" id="GO:0005886">
    <property type="term" value="C:plasma membrane"/>
    <property type="evidence" value="ECO:0007669"/>
    <property type="project" value="UniProtKB-SubCell"/>
</dbReference>
<comment type="subcellular location">
    <subcellularLocation>
        <location evidence="1">Cell membrane</location>
        <topology evidence="1">Multi-pass membrane protein</topology>
    </subcellularLocation>
</comment>
<evidence type="ECO:0000256" key="3">
    <source>
        <dbReference type="ARBA" id="ARBA00022475"/>
    </source>
</evidence>
<dbReference type="PANTHER" id="PTHR42865">
    <property type="entry name" value="PROTON/GLUTAMATE-ASPARTATE SYMPORTER"/>
    <property type="match status" value="1"/>
</dbReference>
<dbReference type="GO" id="GO:0006835">
    <property type="term" value="P:dicarboxylic acid transport"/>
    <property type="evidence" value="ECO:0007669"/>
    <property type="project" value="TreeGrafter"/>
</dbReference>
<organism evidence="9 10">
    <name type="scientific">Pseudomonas putida</name>
    <name type="common">Arthrobacter siderocapsulatus</name>
    <dbReference type="NCBI Taxonomy" id="303"/>
    <lineage>
        <taxon>Bacteria</taxon>
        <taxon>Pseudomonadati</taxon>
        <taxon>Pseudomonadota</taxon>
        <taxon>Gammaproteobacteria</taxon>
        <taxon>Pseudomonadales</taxon>
        <taxon>Pseudomonadaceae</taxon>
        <taxon>Pseudomonas</taxon>
    </lineage>
</organism>
<feature type="transmembrane region" description="Helical" evidence="8">
    <location>
        <begin position="83"/>
        <end position="105"/>
    </location>
</feature>
<feature type="transmembrane region" description="Helical" evidence="8">
    <location>
        <begin position="153"/>
        <end position="170"/>
    </location>
</feature>
<dbReference type="PANTHER" id="PTHR42865:SF7">
    <property type="entry name" value="PROTON_GLUTAMATE-ASPARTATE SYMPORTER"/>
    <property type="match status" value="1"/>
</dbReference>
<evidence type="ECO:0000256" key="7">
    <source>
        <dbReference type="ARBA" id="ARBA00023136"/>
    </source>
</evidence>
<name>A0AAW5HLY3_PSEPU</name>
<keyword evidence="4" id="KW-0997">Cell inner membrane</keyword>
<evidence type="ECO:0000313" key="9">
    <source>
        <dbReference type="EMBL" id="MCO1623304.1"/>
    </source>
</evidence>
<evidence type="ECO:0000256" key="5">
    <source>
        <dbReference type="ARBA" id="ARBA00022692"/>
    </source>
</evidence>
<keyword evidence="7 8" id="KW-0472">Membrane</keyword>
<keyword evidence="2" id="KW-0813">Transport</keyword>
<feature type="transmembrane region" description="Helical" evidence="8">
    <location>
        <begin position="50"/>
        <end position="71"/>
    </location>
</feature>
<protein>
    <submittedName>
        <fullName evidence="9">Dicarboxylate/amino acid:cation symporter</fullName>
    </submittedName>
</protein>